<dbReference type="Proteomes" id="UP000198670">
    <property type="component" value="Unassembled WGS sequence"/>
</dbReference>
<accession>A0A1I3NQ51</accession>
<protein>
    <submittedName>
        <fullName evidence="1">Uncharacterized protein</fullName>
    </submittedName>
</protein>
<dbReference type="STRING" id="1477437.SAMN05444682_107276"/>
<name>A0A1I3NQ51_9SPHI</name>
<sequence>MAEQESIIKLKGRVGDLTFYKNDRGYQARVSTGIDPARIAKDPSFQRSRENAAEFGRAVQAAKYLRNSLRPLCLHCPDSTLTNRLHSRMLRVVKADGDHLRGERNILPQHTRMLRNFDFNAAAPLHETVLVDYTIQADLATNLLQVTIPPFYPKVGVVAPKKATHFQWVAAGLPIDFSQIDEGYPALAYATGDILPLHRAAELLTFALSIPESTSSTSLIVLLGALFFEQSLTGVYPLSEKSGNPLGIAEVLLL</sequence>
<evidence type="ECO:0000313" key="1">
    <source>
        <dbReference type="EMBL" id="SFJ11433.1"/>
    </source>
</evidence>
<dbReference type="AlphaFoldDB" id="A0A1I3NQ51"/>
<evidence type="ECO:0000313" key="2">
    <source>
        <dbReference type="Proteomes" id="UP000198670"/>
    </source>
</evidence>
<proteinExistence type="predicted"/>
<dbReference type="EMBL" id="FOQO01000007">
    <property type="protein sequence ID" value="SFJ11433.1"/>
    <property type="molecule type" value="Genomic_DNA"/>
</dbReference>
<keyword evidence="2" id="KW-1185">Reference proteome</keyword>
<reference evidence="1 2" key="1">
    <citation type="submission" date="2016-10" db="EMBL/GenBank/DDBJ databases">
        <authorList>
            <person name="de Groot N.N."/>
        </authorList>
    </citation>
    <scope>NUCLEOTIDE SEQUENCE [LARGE SCALE GENOMIC DNA]</scope>
    <source>
        <strain evidence="1 2">RK1</strain>
    </source>
</reference>
<dbReference type="OrthoDB" id="645138at2"/>
<gene>
    <name evidence="1" type="ORF">SAMN05444682_107276</name>
</gene>
<organism evidence="1 2">
    <name type="scientific">Parapedobacter indicus</name>
    <dbReference type="NCBI Taxonomy" id="1477437"/>
    <lineage>
        <taxon>Bacteria</taxon>
        <taxon>Pseudomonadati</taxon>
        <taxon>Bacteroidota</taxon>
        <taxon>Sphingobacteriia</taxon>
        <taxon>Sphingobacteriales</taxon>
        <taxon>Sphingobacteriaceae</taxon>
        <taxon>Parapedobacter</taxon>
    </lineage>
</organism>
<dbReference type="RefSeq" id="WP_090628334.1">
    <property type="nucleotide sequence ID" value="NZ_FOQO01000007.1"/>
</dbReference>